<keyword evidence="8" id="KW-0805">Transcription regulation</keyword>
<dbReference type="Gene3D" id="3.30.1490.190">
    <property type="match status" value="1"/>
</dbReference>
<dbReference type="InterPro" id="IPR043135">
    <property type="entry name" value="Fur_C"/>
</dbReference>
<evidence type="ECO:0000256" key="9">
    <source>
        <dbReference type="ARBA" id="ARBA00023125"/>
    </source>
</evidence>
<dbReference type="GO" id="GO:0005829">
    <property type="term" value="C:cytosol"/>
    <property type="evidence" value="ECO:0007669"/>
    <property type="project" value="TreeGrafter"/>
</dbReference>
<reference evidence="13" key="1">
    <citation type="submission" date="2023-03" db="EMBL/GenBank/DDBJ databases">
        <title>Actinoallomurus iriomotensis NBRC 103681.</title>
        <authorList>
            <person name="Ichikawa N."/>
            <person name="Sato H."/>
            <person name="Tonouchi N."/>
        </authorList>
    </citation>
    <scope>NUCLEOTIDE SEQUENCE</scope>
    <source>
        <strain evidence="13">NBRC 103681</strain>
    </source>
</reference>
<feature type="binding site" evidence="11">
    <location>
        <position position="108"/>
    </location>
    <ligand>
        <name>Zn(2+)</name>
        <dbReference type="ChEBI" id="CHEBI:29105"/>
    </ligand>
</feature>
<dbReference type="Pfam" id="PF01475">
    <property type="entry name" value="FUR"/>
    <property type="match status" value="1"/>
</dbReference>
<dbReference type="SUPFAM" id="SSF46785">
    <property type="entry name" value="Winged helix' DNA-binding domain"/>
    <property type="match status" value="1"/>
</dbReference>
<keyword evidence="12" id="KW-0408">Iron</keyword>
<sequence length="151" mass="16555">MTAWRGGRCYGAGVSASQPVRGTRVRGTRQAEALASALECLAGFRSAQDIHAELRRRGERIGLTTVYRHLMVLSEDGAVDTIRDEDGETLYRRCETSEHHHHVTCRSCGRSVEVEGRAVELWADRVAAEAGFVDVDHTVEIFGLCPACAAK</sequence>
<dbReference type="InterPro" id="IPR002481">
    <property type="entry name" value="FUR"/>
</dbReference>
<dbReference type="InterPro" id="IPR036388">
    <property type="entry name" value="WH-like_DNA-bd_sf"/>
</dbReference>
<keyword evidence="5" id="KW-0678">Repressor</keyword>
<evidence type="ECO:0000256" key="7">
    <source>
        <dbReference type="ARBA" id="ARBA00022833"/>
    </source>
</evidence>
<feature type="binding site" evidence="11">
    <location>
        <position position="148"/>
    </location>
    <ligand>
        <name>Zn(2+)</name>
        <dbReference type="ChEBI" id="CHEBI:29105"/>
    </ligand>
</feature>
<comment type="cofactor">
    <cofactor evidence="12">
        <name>Mn(2+)</name>
        <dbReference type="ChEBI" id="CHEBI:29035"/>
    </cofactor>
    <cofactor evidence="12">
        <name>Fe(2+)</name>
        <dbReference type="ChEBI" id="CHEBI:29033"/>
    </cofactor>
    <text evidence="12">Binds 1 Mn(2+) or Fe(2+) ion per subunit.</text>
</comment>
<evidence type="ECO:0000256" key="8">
    <source>
        <dbReference type="ARBA" id="ARBA00023015"/>
    </source>
</evidence>
<keyword evidence="9" id="KW-0238">DNA-binding</keyword>
<dbReference type="GO" id="GO:0008270">
    <property type="term" value="F:zinc ion binding"/>
    <property type="evidence" value="ECO:0007669"/>
    <property type="project" value="TreeGrafter"/>
</dbReference>
<evidence type="ECO:0000256" key="2">
    <source>
        <dbReference type="ARBA" id="ARBA00007957"/>
    </source>
</evidence>
<evidence type="ECO:0000256" key="5">
    <source>
        <dbReference type="ARBA" id="ARBA00022491"/>
    </source>
</evidence>
<comment type="subcellular location">
    <subcellularLocation>
        <location evidence="1">Cytoplasm</location>
    </subcellularLocation>
</comment>
<evidence type="ECO:0000256" key="11">
    <source>
        <dbReference type="PIRSR" id="PIRSR602481-1"/>
    </source>
</evidence>
<feature type="binding site" evidence="11">
    <location>
        <position position="145"/>
    </location>
    <ligand>
        <name>Zn(2+)</name>
        <dbReference type="ChEBI" id="CHEBI:29105"/>
    </ligand>
</feature>
<accession>A0A9W6REJ7</accession>
<comment type="similarity">
    <text evidence="2">Belongs to the Fur family.</text>
</comment>
<dbReference type="GO" id="GO:0003700">
    <property type="term" value="F:DNA-binding transcription factor activity"/>
    <property type="evidence" value="ECO:0007669"/>
    <property type="project" value="InterPro"/>
</dbReference>
<evidence type="ECO:0000313" key="14">
    <source>
        <dbReference type="Proteomes" id="UP001165135"/>
    </source>
</evidence>
<dbReference type="PANTHER" id="PTHR33202:SF2">
    <property type="entry name" value="FERRIC UPTAKE REGULATION PROTEIN"/>
    <property type="match status" value="1"/>
</dbReference>
<evidence type="ECO:0000256" key="1">
    <source>
        <dbReference type="ARBA" id="ARBA00004496"/>
    </source>
</evidence>
<keyword evidence="6 11" id="KW-0479">Metal-binding</keyword>
<dbReference type="CDD" id="cd07153">
    <property type="entry name" value="Fur_like"/>
    <property type="match status" value="1"/>
</dbReference>
<dbReference type="Proteomes" id="UP001165135">
    <property type="component" value="Unassembled WGS sequence"/>
</dbReference>
<dbReference type="AlphaFoldDB" id="A0A9W6REJ7"/>
<dbReference type="GO" id="GO:1900376">
    <property type="term" value="P:regulation of secondary metabolite biosynthetic process"/>
    <property type="evidence" value="ECO:0007669"/>
    <property type="project" value="TreeGrafter"/>
</dbReference>
<feature type="binding site" evidence="12">
    <location>
        <position position="99"/>
    </location>
    <ligand>
        <name>Fe cation</name>
        <dbReference type="ChEBI" id="CHEBI:24875"/>
    </ligand>
</feature>
<comment type="subunit">
    <text evidence="3">Homodimer.</text>
</comment>
<evidence type="ECO:0000256" key="4">
    <source>
        <dbReference type="ARBA" id="ARBA00022490"/>
    </source>
</evidence>
<keyword evidence="7 11" id="KW-0862">Zinc</keyword>
<dbReference type="InterPro" id="IPR036390">
    <property type="entry name" value="WH_DNA-bd_sf"/>
</dbReference>
<gene>
    <name evidence="13" type="ORF">Airi01_026200</name>
</gene>
<comment type="cofactor">
    <cofactor evidence="11">
        <name>Zn(2+)</name>
        <dbReference type="ChEBI" id="CHEBI:29105"/>
    </cofactor>
    <text evidence="11">Binds 1 zinc ion per subunit.</text>
</comment>
<feature type="binding site" evidence="11">
    <location>
        <position position="105"/>
    </location>
    <ligand>
        <name>Zn(2+)</name>
        <dbReference type="ChEBI" id="CHEBI:29105"/>
    </ligand>
</feature>
<dbReference type="EMBL" id="BSTJ01000003">
    <property type="protein sequence ID" value="GLY74353.1"/>
    <property type="molecule type" value="Genomic_DNA"/>
</dbReference>
<keyword evidence="4" id="KW-0963">Cytoplasm</keyword>
<evidence type="ECO:0000256" key="12">
    <source>
        <dbReference type="PIRSR" id="PIRSR602481-2"/>
    </source>
</evidence>
<evidence type="ECO:0000313" key="13">
    <source>
        <dbReference type="EMBL" id="GLY74353.1"/>
    </source>
</evidence>
<comment type="caution">
    <text evidence="13">The sequence shown here is derived from an EMBL/GenBank/DDBJ whole genome shotgun (WGS) entry which is preliminary data.</text>
</comment>
<feature type="binding site" evidence="12">
    <location>
        <position position="137"/>
    </location>
    <ligand>
        <name>Fe cation</name>
        <dbReference type="ChEBI" id="CHEBI:24875"/>
    </ligand>
</feature>
<keyword evidence="10" id="KW-0804">Transcription</keyword>
<name>A0A9W6REJ7_9ACTN</name>
<dbReference type="GO" id="GO:0045892">
    <property type="term" value="P:negative regulation of DNA-templated transcription"/>
    <property type="evidence" value="ECO:0007669"/>
    <property type="project" value="TreeGrafter"/>
</dbReference>
<organism evidence="13 14">
    <name type="scientific">Actinoallomurus iriomotensis</name>
    <dbReference type="NCBI Taxonomy" id="478107"/>
    <lineage>
        <taxon>Bacteria</taxon>
        <taxon>Bacillati</taxon>
        <taxon>Actinomycetota</taxon>
        <taxon>Actinomycetes</taxon>
        <taxon>Streptosporangiales</taxon>
        <taxon>Thermomonosporaceae</taxon>
        <taxon>Actinoallomurus</taxon>
    </lineage>
</organism>
<dbReference type="Gene3D" id="1.10.10.10">
    <property type="entry name" value="Winged helix-like DNA-binding domain superfamily/Winged helix DNA-binding domain"/>
    <property type="match status" value="1"/>
</dbReference>
<dbReference type="GO" id="GO:0000976">
    <property type="term" value="F:transcription cis-regulatory region binding"/>
    <property type="evidence" value="ECO:0007669"/>
    <property type="project" value="TreeGrafter"/>
</dbReference>
<evidence type="ECO:0000256" key="3">
    <source>
        <dbReference type="ARBA" id="ARBA00011738"/>
    </source>
</evidence>
<dbReference type="PANTHER" id="PTHR33202">
    <property type="entry name" value="ZINC UPTAKE REGULATION PROTEIN"/>
    <property type="match status" value="1"/>
</dbReference>
<evidence type="ECO:0000256" key="10">
    <source>
        <dbReference type="ARBA" id="ARBA00023163"/>
    </source>
</evidence>
<feature type="binding site" evidence="12">
    <location>
        <position position="120"/>
    </location>
    <ligand>
        <name>Fe cation</name>
        <dbReference type="ChEBI" id="CHEBI:24875"/>
    </ligand>
</feature>
<dbReference type="FunFam" id="1.10.10.10:FF:000459">
    <property type="entry name" value="Ferric uptake regulation protein"/>
    <property type="match status" value="1"/>
</dbReference>
<protein>
    <submittedName>
        <fullName evidence="13">Transcriptional repressor</fullName>
    </submittedName>
</protein>
<proteinExistence type="inferred from homology"/>
<evidence type="ECO:0000256" key="6">
    <source>
        <dbReference type="ARBA" id="ARBA00022723"/>
    </source>
</evidence>